<evidence type="ECO:0000313" key="3">
    <source>
        <dbReference type="EMBL" id="MBX4336115.1"/>
    </source>
</evidence>
<protein>
    <submittedName>
        <fullName evidence="3">Peptidoglycan-binding protein</fullName>
    </submittedName>
</protein>
<sequence length="274" mass="31846">MIKKQKMRRKKNIKQRKYYKSFFITLLFISGRFLFWIIRTLYFCMTKNALFFVGSLLFTISFVFVSFNALFSQMQIPQGEWTKMKFLPIQSREKIFFLSKKEKKIQTAPHVIPIPFSSDVDKSTSSHFLSENVLRTQKKLAKLGLYNGPLDGLEGPKTRHAIALWKQKNILSNSANDEIALLIKRSEMEMENEKTQKKDLPYLNTTVLKLSVADIIRVQKALRIFGNQEVEATGIEDQKTVDALKQFQKTFHLPITGQIDNTILMKMHEIGLLN</sequence>
<dbReference type="SUPFAM" id="SSF47090">
    <property type="entry name" value="PGBD-like"/>
    <property type="match status" value="2"/>
</dbReference>
<feature type="transmembrane region" description="Helical" evidence="1">
    <location>
        <begin position="49"/>
        <end position="71"/>
    </location>
</feature>
<evidence type="ECO:0000259" key="2">
    <source>
        <dbReference type="Pfam" id="PF01471"/>
    </source>
</evidence>
<feature type="transmembrane region" description="Helical" evidence="1">
    <location>
        <begin position="21"/>
        <end position="43"/>
    </location>
</feature>
<keyword evidence="1" id="KW-1133">Transmembrane helix</keyword>
<keyword evidence="1" id="KW-0472">Membrane</keyword>
<dbReference type="EMBL" id="JAIFRO010000005">
    <property type="protein sequence ID" value="MBX4336115.1"/>
    <property type="molecule type" value="Genomic_DNA"/>
</dbReference>
<evidence type="ECO:0000256" key="1">
    <source>
        <dbReference type="SAM" id="Phobius"/>
    </source>
</evidence>
<comment type="caution">
    <text evidence="3">The sequence shown here is derived from an EMBL/GenBank/DDBJ whole genome shotgun (WGS) entry which is preliminary data.</text>
</comment>
<proteinExistence type="predicted"/>
<gene>
    <name evidence="3" type="ORF">K3248_05870</name>
</gene>
<dbReference type="Pfam" id="PF01471">
    <property type="entry name" value="PG_binding_1"/>
    <property type="match status" value="2"/>
</dbReference>
<dbReference type="Gene3D" id="1.10.101.10">
    <property type="entry name" value="PGBD-like superfamily/PGBD"/>
    <property type="match status" value="1"/>
</dbReference>
<keyword evidence="4" id="KW-1185">Reference proteome</keyword>
<reference evidence="3 4" key="1">
    <citation type="submission" date="2021-08" db="EMBL/GenBank/DDBJ databases">
        <title>Bartonella raoulti 094 sp. nov.</title>
        <authorList>
            <person name="Zgheib R."/>
            <person name="Hammoud A."/>
        </authorList>
    </citation>
    <scope>NUCLEOTIDE SEQUENCE [LARGE SCALE GENOMIC DNA]</scope>
    <source>
        <strain evidence="3 4">094</strain>
    </source>
</reference>
<dbReference type="Proteomes" id="UP000746918">
    <property type="component" value="Unassembled WGS sequence"/>
</dbReference>
<keyword evidence="1" id="KW-0812">Transmembrane</keyword>
<feature type="domain" description="Peptidoglycan binding-like" evidence="2">
    <location>
        <begin position="131"/>
        <end position="169"/>
    </location>
</feature>
<dbReference type="InterPro" id="IPR002477">
    <property type="entry name" value="Peptidoglycan-bd-like"/>
</dbReference>
<feature type="domain" description="Peptidoglycan binding-like" evidence="2">
    <location>
        <begin position="213"/>
        <end position="267"/>
    </location>
</feature>
<organism evidence="3 4">
    <name type="scientific">Bartonella raoultii</name>
    <dbReference type="NCBI Taxonomy" id="1457020"/>
    <lineage>
        <taxon>Bacteria</taxon>
        <taxon>Pseudomonadati</taxon>
        <taxon>Pseudomonadota</taxon>
        <taxon>Alphaproteobacteria</taxon>
        <taxon>Hyphomicrobiales</taxon>
        <taxon>Bartonellaceae</taxon>
        <taxon>Bartonella</taxon>
    </lineage>
</organism>
<evidence type="ECO:0000313" key="4">
    <source>
        <dbReference type="Proteomes" id="UP000746918"/>
    </source>
</evidence>
<dbReference type="InterPro" id="IPR036365">
    <property type="entry name" value="PGBD-like_sf"/>
</dbReference>
<name>A0ABS7I6N6_9HYPH</name>
<accession>A0ABS7I6N6</accession>
<dbReference type="InterPro" id="IPR036366">
    <property type="entry name" value="PGBDSf"/>
</dbReference>